<dbReference type="AlphaFoldDB" id="A0A1D9FVE4"/>
<dbReference type="SMART" id="SM00028">
    <property type="entry name" value="TPR"/>
    <property type="match status" value="7"/>
</dbReference>
<dbReference type="EMBL" id="CP017708">
    <property type="protein sequence ID" value="AOY79348.1"/>
    <property type="molecule type" value="Genomic_DNA"/>
</dbReference>
<dbReference type="PANTHER" id="PTHR10098">
    <property type="entry name" value="RAPSYN-RELATED"/>
    <property type="match status" value="1"/>
</dbReference>
<gene>
    <name evidence="2" type="ORF">BJP36_04870</name>
</gene>
<proteinExistence type="predicted"/>
<dbReference type="SUPFAM" id="SSF48452">
    <property type="entry name" value="TPR-like"/>
    <property type="match status" value="2"/>
</dbReference>
<dbReference type="InterPro" id="IPR011990">
    <property type="entry name" value="TPR-like_helical_dom_sf"/>
</dbReference>
<dbReference type="Pfam" id="PF13181">
    <property type="entry name" value="TPR_8"/>
    <property type="match status" value="1"/>
</dbReference>
<name>A0A1D9FVE4_MOOP1</name>
<reference evidence="3" key="1">
    <citation type="submission" date="2016-10" db="EMBL/GenBank/DDBJ databases">
        <title>Comparative genomics uncovers the prolific and rare metabolic potential of the cyanobacterial genus Moorea.</title>
        <authorList>
            <person name="Leao T."/>
            <person name="Castelao G."/>
            <person name="Korobeynikov A."/>
            <person name="Monroe E.A."/>
            <person name="Podell S."/>
            <person name="Glukhov E."/>
            <person name="Allen E."/>
            <person name="Gerwick W.H."/>
            <person name="Gerwick L."/>
        </authorList>
    </citation>
    <scope>NUCLEOTIDE SEQUENCE [LARGE SCALE GENOMIC DNA]</scope>
    <source>
        <strain evidence="3">JHB</strain>
    </source>
</reference>
<dbReference type="Gene3D" id="1.25.40.10">
    <property type="entry name" value="Tetratricopeptide repeat domain"/>
    <property type="match status" value="2"/>
</dbReference>
<evidence type="ECO:0000259" key="1">
    <source>
        <dbReference type="Pfam" id="PF12770"/>
    </source>
</evidence>
<dbReference type="InterPro" id="IPR024983">
    <property type="entry name" value="CHAT_dom"/>
</dbReference>
<dbReference type="Pfam" id="PF12770">
    <property type="entry name" value="CHAT"/>
    <property type="match status" value="1"/>
</dbReference>
<sequence>MLRPTLVGTQALIFFLLNLVLPIGILPVLSYPSTVKPIPQDWSASDLVEQGREFYTKGLFNQAASTWEQAAQAYESQGDILHQAMALSYLSLAYQKLQQWFDAEDAIAFSLSLLETGADLSNTPDYQQIQAQALNTLGSLELALGQPDTALEAWQLATEIYQQLKDDIGITGTLINQAQAMEALGLYRRTCKTLLQALKLDNNCDLSNQERFETVLQTFQETPDPQIKILGLRSLGNSLRLLGDLNHSQQVLKASLKVAQPPLEKRETLLSLGDTERSWYNHYKQLYTRTNLITEQKKVKQQVIAQVNHAIKYYQESLQESSKLSASTSLDIEPKLQRLSLLIDFHNWLETLTDEYNNDNQEQPSIQDLKSQINDQVKELLNSEITKLPASRTAIYAQINFVESLITYDLKSNKHQDNLQRSSFILQPYEIAHTLVKALQEAQLLDDKRAESYALGTLGQLYEQTQQWYQAQEFTEKALTLAQGIQADDIAYQWQWQLGRIYQALGKTEEAITAYEATVKTLDSIRQDLLALSSDVQFSFRENVEQVYRELVDLLLQDEQTAEPIANKRIPDNRIPDNKLKQATEAIDSLQLAQIENFLGCNLSDIVELAEQEIDPSAALVYPIILDDRLAVIVKLPKSGEFIHYTTALPKAKLEQTLESLRIQLEKRFISKDSLALSKQVYDWLIRPAEGLLEANQVKTLVFVLDGGFRNVPMATLHDGEQYIVEKGYAIALIPGLSLLEPKPFAQVELNALAFGLSDIREDLPDHQGFADIPFVKTELGEIQSQIPSQQLLNQDFTSQKWQELISSVPFPVVHLATHGQFSSDPDETFLLAWDKRINIKDLSNVIQNRSENSLEAIELLVLSACKTADGDSRASLGLAGVAIQSGARSTLASLWFINDESTAKLMTFFYEELAASGATVTKAEALRRAQVNLLKEPGYKAPLFWGAYVLVGNWL</sequence>
<evidence type="ECO:0000313" key="3">
    <source>
        <dbReference type="Proteomes" id="UP000176944"/>
    </source>
</evidence>
<organism evidence="2 3">
    <name type="scientific">Moorena producens (strain JHB)</name>
    <dbReference type="NCBI Taxonomy" id="1454205"/>
    <lineage>
        <taxon>Bacteria</taxon>
        <taxon>Bacillati</taxon>
        <taxon>Cyanobacteriota</taxon>
        <taxon>Cyanophyceae</taxon>
        <taxon>Coleofasciculales</taxon>
        <taxon>Coleofasciculaceae</taxon>
        <taxon>Moorena</taxon>
    </lineage>
</organism>
<dbReference type="Proteomes" id="UP000176944">
    <property type="component" value="Chromosome"/>
</dbReference>
<dbReference type="InterPro" id="IPR019734">
    <property type="entry name" value="TPR_rpt"/>
</dbReference>
<dbReference type="PANTHER" id="PTHR10098:SF112">
    <property type="entry name" value="SLR0380 PROTEIN"/>
    <property type="match status" value="1"/>
</dbReference>
<feature type="domain" description="CHAT" evidence="1">
    <location>
        <begin position="677"/>
        <end position="954"/>
    </location>
</feature>
<protein>
    <submittedName>
        <fullName evidence="2">CHAT domain-containing protein</fullName>
    </submittedName>
</protein>
<evidence type="ECO:0000313" key="2">
    <source>
        <dbReference type="EMBL" id="AOY79348.1"/>
    </source>
</evidence>
<accession>A0A1D9FVE4</accession>